<dbReference type="PANTHER" id="PTHR11060:SF0">
    <property type="entry name" value="PROTEIN MEMO1"/>
    <property type="match status" value="1"/>
</dbReference>
<dbReference type="Gene3D" id="3.40.830.10">
    <property type="entry name" value="LigB-like"/>
    <property type="match status" value="1"/>
</dbReference>
<dbReference type="NCBIfam" id="TIGR04336">
    <property type="entry name" value="AmmeMemoSam_B"/>
    <property type="match status" value="1"/>
</dbReference>
<dbReference type="PANTHER" id="PTHR11060">
    <property type="entry name" value="PROTEIN MEMO1"/>
    <property type="match status" value="1"/>
</dbReference>
<comment type="caution">
    <text evidence="3">The sequence shown here is derived from an EMBL/GenBank/DDBJ whole genome shotgun (WGS) entry which is preliminary data.</text>
</comment>
<dbReference type="Proteomes" id="UP000307173">
    <property type="component" value="Unassembled WGS sequence"/>
</dbReference>
<dbReference type="HAMAP" id="MF_00055">
    <property type="entry name" value="MEMO1"/>
    <property type="match status" value="1"/>
</dbReference>
<evidence type="ECO:0000259" key="2">
    <source>
        <dbReference type="Pfam" id="PF14616"/>
    </source>
</evidence>
<protein>
    <recommendedName>
        <fullName evidence="2">Transcription regulator Rua1 C-terminal domain-containing protein</fullName>
    </recommendedName>
</protein>
<keyword evidence="4" id="KW-1185">Reference proteome</keyword>
<dbReference type="Pfam" id="PF01875">
    <property type="entry name" value="Memo"/>
    <property type="match status" value="1"/>
</dbReference>
<feature type="domain" description="Transcription regulator Rua1 C-terminal" evidence="2">
    <location>
        <begin position="393"/>
        <end position="476"/>
    </location>
</feature>
<dbReference type="AlphaFoldDB" id="A0A4V4NG33"/>
<dbReference type="EMBL" id="SELW01000142">
    <property type="protein sequence ID" value="TID30440.1"/>
    <property type="molecule type" value="Genomic_DNA"/>
</dbReference>
<evidence type="ECO:0000313" key="4">
    <source>
        <dbReference type="Proteomes" id="UP000307173"/>
    </source>
</evidence>
<name>A0A4V4NG33_9ASCO</name>
<dbReference type="OrthoDB" id="417112at2759"/>
<dbReference type="STRING" id="52247.A0A4V4NG33"/>
<reference evidence="3 4" key="1">
    <citation type="journal article" date="2019" name="Front. Genet.">
        <title>Whole-Genome Sequencing of the Opportunistic Yeast Pathogen Candida inconspicua Uncovers Its Hybrid Origin.</title>
        <authorList>
            <person name="Mixao V."/>
            <person name="Hansen A.P."/>
            <person name="Saus E."/>
            <person name="Boekhout T."/>
            <person name="Lass-Florl C."/>
            <person name="Gabaldon T."/>
        </authorList>
    </citation>
    <scope>NUCLEOTIDE SEQUENCE [LARGE SCALE GENOMIC DNA]</scope>
    <source>
        <strain evidence="3 4">CBS 180</strain>
    </source>
</reference>
<evidence type="ECO:0000313" key="3">
    <source>
        <dbReference type="EMBL" id="TID30440.1"/>
    </source>
</evidence>
<evidence type="ECO:0000256" key="1">
    <source>
        <dbReference type="ARBA" id="ARBA00006315"/>
    </source>
</evidence>
<dbReference type="Pfam" id="PF14616">
    <property type="entry name" value="Rua1_C"/>
    <property type="match status" value="1"/>
</dbReference>
<dbReference type="InterPro" id="IPR028012">
    <property type="entry name" value="Rua1_C"/>
</dbReference>
<dbReference type="CDD" id="cd07361">
    <property type="entry name" value="MEMO_like"/>
    <property type="match status" value="1"/>
</dbReference>
<gene>
    <name evidence="3" type="ORF">CANINC_000951</name>
</gene>
<comment type="similarity">
    <text evidence="1">Belongs to the MEMO1 family.</text>
</comment>
<dbReference type="InterPro" id="IPR002737">
    <property type="entry name" value="MEMO1_fam"/>
</dbReference>
<accession>A0A4V4NG33</accession>
<organism evidence="3 4">
    <name type="scientific">Pichia inconspicua</name>
    <dbReference type="NCBI Taxonomy" id="52247"/>
    <lineage>
        <taxon>Eukaryota</taxon>
        <taxon>Fungi</taxon>
        <taxon>Dikarya</taxon>
        <taxon>Ascomycota</taxon>
        <taxon>Saccharomycotina</taxon>
        <taxon>Pichiomycetes</taxon>
        <taxon>Pichiales</taxon>
        <taxon>Pichiaceae</taxon>
        <taxon>Pichia</taxon>
    </lineage>
</organism>
<proteinExistence type="inferred from homology"/>
<sequence length="520" mass="59384">MVSREATHAGLWYTADPKQLYDELNYFSEKSNITNPGTARFAFGPHAGYRYCGKVLANTYKALNPDLKRLFVIGPSHHVYFKGCVLTTTCDKYETPLGDIKIDSETINELIEYDSKLFRKMNLEIDQDEHSLEMHMPFIKYSLPHVRVVPILISAADDEFLHKVAKAIKPYMDEPHTGVVVSSDFCHWGSRFSYTSYTPTGRLTDLQDSITKGKRGIPIHESIRALDMAAIDVLTAGSYRKWMDYIYVTGNTICGAKPLALLLLLVEKGFVFTGIMSDWSDDEKENIVVENVNGKAKVDLVEPEDDQYSVCTEQTVTFTVKPDQVQYWRWDSSKMEKRLQLQSFQHHILTQEKMFPNYSYTMNTVCPPSPKESEMHDNALMLSKELRLNAVQFRYKRSANNCKEVLCRLCMSERWIPQSLFGDHMAITHGILNTKTYGLIALPPPAALYKQQLGKLKFYYVKCSKCVTWIRLGKLEGINHIDPDLKAKEQVVSLVQSSLKEGLYTNYFVHFTQCAGLCGK</sequence>